<comment type="caution">
    <text evidence="1">The sequence shown here is derived from an EMBL/GenBank/DDBJ whole genome shotgun (WGS) entry which is preliminary data.</text>
</comment>
<accession>A0ABW7MS86</accession>
<dbReference type="RefSeq" id="WP_395438934.1">
    <property type="nucleotide sequence ID" value="NZ_JBAWKC010000004.1"/>
</dbReference>
<proteinExistence type="predicted"/>
<keyword evidence="2" id="KW-1185">Reference proteome</keyword>
<sequence length="171" mass="19885">MKKIVIVFTFFLIIGCEKTPNYEELAIEKIKEELADPNSFELIKIDRDTLKLSDLYLTTIQSNSDLAEKTLQYFESLNKSKEMYEKYNDSLAGAKLAQAKVHIKRAEQFKSEAMKFDSIRKSIIGTPKDSIVSFYFFVRGYSMSRSGYKTISDWQVTFNNNYEFLSLVRSE</sequence>
<evidence type="ECO:0008006" key="3">
    <source>
        <dbReference type="Google" id="ProtNLM"/>
    </source>
</evidence>
<evidence type="ECO:0000313" key="1">
    <source>
        <dbReference type="EMBL" id="MFH6769713.1"/>
    </source>
</evidence>
<dbReference type="PROSITE" id="PS51257">
    <property type="entry name" value="PROKAR_LIPOPROTEIN"/>
    <property type="match status" value="1"/>
</dbReference>
<organism evidence="1 2">
    <name type="scientific">Gaetbulibacter aquiaggeris</name>
    <dbReference type="NCBI Taxonomy" id="1735373"/>
    <lineage>
        <taxon>Bacteria</taxon>
        <taxon>Pseudomonadati</taxon>
        <taxon>Bacteroidota</taxon>
        <taxon>Flavobacteriia</taxon>
        <taxon>Flavobacteriales</taxon>
        <taxon>Flavobacteriaceae</taxon>
        <taxon>Gaetbulibacter</taxon>
    </lineage>
</organism>
<protein>
    <recommendedName>
        <fullName evidence="3">Lipoprotein</fullName>
    </recommendedName>
</protein>
<dbReference type="Proteomes" id="UP001610104">
    <property type="component" value="Unassembled WGS sequence"/>
</dbReference>
<gene>
    <name evidence="1" type="ORF">V8G56_13250</name>
</gene>
<name>A0ABW7MS86_9FLAO</name>
<reference evidence="1 2" key="1">
    <citation type="submission" date="2024-02" db="EMBL/GenBank/DDBJ databases">
        <title>A Gaetbulibacter species isolated from tidal flats and genomic insights of their niches.</title>
        <authorList>
            <person name="Ye Y."/>
        </authorList>
    </citation>
    <scope>NUCLEOTIDE SEQUENCE [LARGE SCALE GENOMIC DNA]</scope>
    <source>
        <strain evidence="1 2">KEM-8</strain>
    </source>
</reference>
<evidence type="ECO:0000313" key="2">
    <source>
        <dbReference type="Proteomes" id="UP001610104"/>
    </source>
</evidence>
<dbReference type="EMBL" id="JBAWKC010000004">
    <property type="protein sequence ID" value="MFH6769713.1"/>
    <property type="molecule type" value="Genomic_DNA"/>
</dbReference>